<accession>A0A951QCS2</accession>
<name>A0A951QCS2_9CYAN</name>
<dbReference type="AlphaFoldDB" id="A0A951QCS2"/>
<dbReference type="EMBL" id="JAHHHD010000011">
    <property type="protein sequence ID" value="MBW4659400.1"/>
    <property type="molecule type" value="Genomic_DNA"/>
</dbReference>
<evidence type="ECO:0000313" key="2">
    <source>
        <dbReference type="EMBL" id="MBW4659400.1"/>
    </source>
</evidence>
<evidence type="ECO:0000256" key="1">
    <source>
        <dbReference type="SAM" id="MobiDB-lite"/>
    </source>
</evidence>
<reference evidence="2" key="2">
    <citation type="journal article" date="2022" name="Microbiol. Resour. Announc.">
        <title>Metagenome Sequencing to Explore Phylogenomics of Terrestrial Cyanobacteria.</title>
        <authorList>
            <person name="Ward R.D."/>
            <person name="Stajich J.E."/>
            <person name="Johansen J.R."/>
            <person name="Huntemann M."/>
            <person name="Clum A."/>
            <person name="Foster B."/>
            <person name="Foster B."/>
            <person name="Roux S."/>
            <person name="Palaniappan K."/>
            <person name="Varghese N."/>
            <person name="Mukherjee S."/>
            <person name="Reddy T.B.K."/>
            <person name="Daum C."/>
            <person name="Copeland A."/>
            <person name="Chen I.A."/>
            <person name="Ivanova N.N."/>
            <person name="Kyrpides N.C."/>
            <person name="Shapiro N."/>
            <person name="Eloe-Fadrosh E.A."/>
            <person name="Pietrasiak N."/>
        </authorList>
    </citation>
    <scope>NUCLEOTIDE SEQUENCE</scope>
    <source>
        <strain evidence="2">UHER 2000/2452</strain>
    </source>
</reference>
<dbReference type="Proteomes" id="UP000757435">
    <property type="component" value="Unassembled WGS sequence"/>
</dbReference>
<protein>
    <submittedName>
        <fullName evidence="2">Uncharacterized protein</fullName>
    </submittedName>
</protein>
<feature type="compositionally biased region" description="Acidic residues" evidence="1">
    <location>
        <begin position="137"/>
        <end position="156"/>
    </location>
</feature>
<evidence type="ECO:0000313" key="3">
    <source>
        <dbReference type="Proteomes" id="UP000757435"/>
    </source>
</evidence>
<proteinExistence type="predicted"/>
<feature type="region of interest" description="Disordered" evidence="1">
    <location>
        <begin position="137"/>
        <end position="163"/>
    </location>
</feature>
<reference evidence="2" key="1">
    <citation type="submission" date="2021-05" db="EMBL/GenBank/DDBJ databases">
        <authorList>
            <person name="Pietrasiak N."/>
            <person name="Ward R."/>
            <person name="Stajich J.E."/>
            <person name="Kurbessoian T."/>
        </authorList>
    </citation>
    <scope>NUCLEOTIDE SEQUENCE</scope>
    <source>
        <strain evidence="2">UHER 2000/2452</strain>
    </source>
</reference>
<comment type="caution">
    <text evidence="2">The sequence shown here is derived from an EMBL/GenBank/DDBJ whole genome shotgun (WGS) entry which is preliminary data.</text>
</comment>
<organism evidence="2 3">
    <name type="scientific">Drouetiella hepatica Uher 2000/2452</name>
    <dbReference type="NCBI Taxonomy" id="904376"/>
    <lineage>
        <taxon>Bacteria</taxon>
        <taxon>Bacillati</taxon>
        <taxon>Cyanobacteriota</taxon>
        <taxon>Cyanophyceae</taxon>
        <taxon>Oculatellales</taxon>
        <taxon>Oculatellaceae</taxon>
        <taxon>Drouetiella</taxon>
    </lineage>
</organism>
<sequence length="323" mass="36618">MVRPVEQIEQEIAKLDQAVRTIAQEFHDTYTPYLAALGKTVRQQLVLASYHICTHGYPEQFLQLSLHQRQELQRSLRQLAKRTQAQLTNQLQAALELDESDHKLSYELSNESESEPDEAGFLLVELDEAELDAAELDETEPDEAELDEAEPDEAEPGEAKPDVRRVSLDELLERSPTQPITPIALADWQEQLEQDIVEHLQNLSHAANRLLQQSKILPSQLPAPILEIASRADVISETPVGSPNLISLLIESDSEDSAMTQITTIRLHLSEIEFSDTTVALWRSKVRTLVAQLNKLGREYQKRQKEKAIAQAESAWRSSWYED</sequence>
<gene>
    <name evidence="2" type="ORF">KME15_12055</name>
</gene>